<dbReference type="Proteomes" id="UP001142393">
    <property type="component" value="Unassembled WGS sequence"/>
</dbReference>
<keyword evidence="3" id="KW-1185">Reference proteome</keyword>
<keyword evidence="1" id="KW-0732">Signal</keyword>
<accession>A0A9W8TYD8</accession>
<feature type="chain" id="PRO_5040746319" evidence="1">
    <location>
        <begin position="23"/>
        <end position="207"/>
    </location>
</feature>
<dbReference type="AlphaFoldDB" id="A0A9W8TYD8"/>
<name>A0A9W8TYD8_9AGAR</name>
<feature type="signal peptide" evidence="1">
    <location>
        <begin position="1"/>
        <end position="22"/>
    </location>
</feature>
<evidence type="ECO:0000313" key="3">
    <source>
        <dbReference type="Proteomes" id="UP001142393"/>
    </source>
</evidence>
<dbReference type="EMBL" id="JANVFU010000006">
    <property type="protein sequence ID" value="KAJ3745051.1"/>
    <property type="molecule type" value="Genomic_DNA"/>
</dbReference>
<reference evidence="2 3" key="1">
    <citation type="journal article" date="2023" name="Proc. Natl. Acad. Sci. U.S.A.">
        <title>A global phylogenomic analysis of the shiitake genus Lentinula.</title>
        <authorList>
            <person name="Sierra-Patev S."/>
            <person name="Min B."/>
            <person name="Naranjo-Ortiz M."/>
            <person name="Looney B."/>
            <person name="Konkel Z."/>
            <person name="Slot J.C."/>
            <person name="Sakamoto Y."/>
            <person name="Steenwyk J.L."/>
            <person name="Rokas A."/>
            <person name="Carro J."/>
            <person name="Camarero S."/>
            <person name="Ferreira P."/>
            <person name="Molpeceres G."/>
            <person name="Ruiz-Duenas F.J."/>
            <person name="Serrano A."/>
            <person name="Henrissat B."/>
            <person name="Drula E."/>
            <person name="Hughes K.W."/>
            <person name="Mata J.L."/>
            <person name="Ishikawa N.K."/>
            <person name="Vargas-Isla R."/>
            <person name="Ushijima S."/>
            <person name="Smith C.A."/>
            <person name="Donoghue J."/>
            <person name="Ahrendt S."/>
            <person name="Andreopoulos W."/>
            <person name="He G."/>
            <person name="LaButti K."/>
            <person name="Lipzen A."/>
            <person name="Ng V."/>
            <person name="Riley R."/>
            <person name="Sandor L."/>
            <person name="Barry K."/>
            <person name="Martinez A.T."/>
            <person name="Xiao Y."/>
            <person name="Gibbons J.G."/>
            <person name="Terashima K."/>
            <person name="Grigoriev I.V."/>
            <person name="Hibbett D."/>
        </authorList>
    </citation>
    <scope>NUCLEOTIDE SEQUENCE [LARGE SCALE GENOMIC DNA]</scope>
    <source>
        <strain evidence="2 3">TFB7810</strain>
    </source>
</reference>
<evidence type="ECO:0000313" key="2">
    <source>
        <dbReference type="EMBL" id="KAJ3745051.1"/>
    </source>
</evidence>
<gene>
    <name evidence="2" type="ORF">DFH05DRAFT_1524685</name>
</gene>
<protein>
    <submittedName>
        <fullName evidence="2">Uncharacterized protein</fullName>
    </submittedName>
</protein>
<sequence>MNLSILGVLPTLVASLARLCSAIPMPGSQISHFISQATQHAPSQSRVGSSQARINVCFFAMHNANKYEKYKAERNFDFGDWEHAELSEQLRDENFNLGTTHPELLHDPKFICFLSPKAAAEDAAHEREHSQGEFWLCLLNADEGQLGKIEKLDDVGTDKDNVIEHLGGAMFIDSAIVKAKLDARVACSPKQQMLKRKEIQWNKLSGA</sequence>
<evidence type="ECO:0000256" key="1">
    <source>
        <dbReference type="SAM" id="SignalP"/>
    </source>
</evidence>
<comment type="caution">
    <text evidence="2">The sequence shown here is derived from an EMBL/GenBank/DDBJ whole genome shotgun (WGS) entry which is preliminary data.</text>
</comment>
<organism evidence="2 3">
    <name type="scientific">Lentinula detonsa</name>
    <dbReference type="NCBI Taxonomy" id="2804962"/>
    <lineage>
        <taxon>Eukaryota</taxon>
        <taxon>Fungi</taxon>
        <taxon>Dikarya</taxon>
        <taxon>Basidiomycota</taxon>
        <taxon>Agaricomycotina</taxon>
        <taxon>Agaricomycetes</taxon>
        <taxon>Agaricomycetidae</taxon>
        <taxon>Agaricales</taxon>
        <taxon>Marasmiineae</taxon>
        <taxon>Omphalotaceae</taxon>
        <taxon>Lentinula</taxon>
    </lineage>
</organism>
<proteinExistence type="predicted"/>